<evidence type="ECO:0000313" key="2">
    <source>
        <dbReference type="Proteomes" id="UP000326924"/>
    </source>
</evidence>
<evidence type="ECO:0000313" key="1">
    <source>
        <dbReference type="EMBL" id="KAA8910264.1"/>
    </source>
</evidence>
<gene>
    <name evidence="1" type="ORF">FN846DRAFT_1020223</name>
</gene>
<dbReference type="OrthoDB" id="10619464at2759"/>
<name>A0A5J5F345_9PEZI</name>
<dbReference type="Proteomes" id="UP000326924">
    <property type="component" value="Unassembled WGS sequence"/>
</dbReference>
<keyword evidence="2" id="KW-1185">Reference proteome</keyword>
<proteinExistence type="predicted"/>
<dbReference type="InParanoid" id="A0A5J5F345"/>
<protein>
    <submittedName>
        <fullName evidence="1">Uncharacterized protein</fullName>
    </submittedName>
</protein>
<dbReference type="AlphaFoldDB" id="A0A5J5F345"/>
<sequence length="112" mass="12673">MEAHLVSQTKRLSISYAEYATWASRIKDLLCFLELWPLHSSPPAYTPPLAAAALAATFNDVDFRRRLRGAAVIRGFLSDALRARYAAEKFDDPEVLWEQIRRDAGPIAALRR</sequence>
<reference evidence="1 2" key="1">
    <citation type="submission" date="2019-09" db="EMBL/GenBank/DDBJ databases">
        <title>Draft genome of the ectomycorrhizal ascomycete Sphaerosporella brunnea.</title>
        <authorList>
            <consortium name="DOE Joint Genome Institute"/>
            <person name="Benucci G.M."/>
            <person name="Marozzi G."/>
            <person name="Antonielli L."/>
            <person name="Sanchez S."/>
            <person name="Marco P."/>
            <person name="Wang X."/>
            <person name="Falini L.B."/>
            <person name="Barry K."/>
            <person name="Haridas S."/>
            <person name="Lipzen A."/>
            <person name="Labutti K."/>
            <person name="Grigoriev I.V."/>
            <person name="Murat C."/>
            <person name="Martin F."/>
            <person name="Albertini E."/>
            <person name="Donnini D."/>
            <person name="Bonito G."/>
        </authorList>
    </citation>
    <scope>NUCLEOTIDE SEQUENCE [LARGE SCALE GENOMIC DNA]</scope>
    <source>
        <strain evidence="1 2">Sb_GMNB300</strain>
    </source>
</reference>
<comment type="caution">
    <text evidence="1">The sequence shown here is derived from an EMBL/GenBank/DDBJ whole genome shotgun (WGS) entry which is preliminary data.</text>
</comment>
<organism evidence="1 2">
    <name type="scientific">Sphaerosporella brunnea</name>
    <dbReference type="NCBI Taxonomy" id="1250544"/>
    <lineage>
        <taxon>Eukaryota</taxon>
        <taxon>Fungi</taxon>
        <taxon>Dikarya</taxon>
        <taxon>Ascomycota</taxon>
        <taxon>Pezizomycotina</taxon>
        <taxon>Pezizomycetes</taxon>
        <taxon>Pezizales</taxon>
        <taxon>Pyronemataceae</taxon>
        <taxon>Sphaerosporella</taxon>
    </lineage>
</organism>
<accession>A0A5J5F345</accession>
<dbReference type="EMBL" id="VXIS01000048">
    <property type="protein sequence ID" value="KAA8910264.1"/>
    <property type="molecule type" value="Genomic_DNA"/>
</dbReference>